<organism evidence="1 2">
    <name type="scientific">Cyanidiococcus yangmingshanensis</name>
    <dbReference type="NCBI Taxonomy" id="2690220"/>
    <lineage>
        <taxon>Eukaryota</taxon>
        <taxon>Rhodophyta</taxon>
        <taxon>Bangiophyceae</taxon>
        <taxon>Cyanidiales</taxon>
        <taxon>Cyanidiaceae</taxon>
        <taxon>Cyanidiococcus</taxon>
    </lineage>
</organism>
<keyword evidence="2" id="KW-1185">Reference proteome</keyword>
<dbReference type="EMBL" id="VWRR01000009">
    <property type="protein sequence ID" value="KAF6002756.1"/>
    <property type="molecule type" value="Genomic_DNA"/>
</dbReference>
<sequence>MRRSRNDVACRRDLFRASADNCPRRLSFISTAAFIGRSPRTRCEQRRAFTLRLVAGPPQPQPAQHRPSRALLWSAGPEARCTRESLAERLRAAYADTDSLPPCLPQTVEFAIVQAQYATLAVLQETSGSGVWSIELPMGRTKTQWYHSVPANEMRRYTRDLFHDYVELFIQHRNARVCVVVAPLDTTARQFGDAKGGWQHWRQPQTNRGPDLDAFLAPDASAGTTPPPGLLTYFEDVDPNEELSRSLMRSVFDSARNVLYEGHPADDMASLDYIGIAEAAADPETNVLGLAPLTSPMQPPLTLPGSAPWVLVPRDRRSRLQVLFAVRNSFIEQAGGIQREQLFDGQYGDDASAALPDVVVITNAVASRHLASVLRIVEACTRVGVPVLLFNCFLELASLTDLVRSPVKPHEQEALEASLFVQLARQHLGGTRPPLSDLLRQVRDGSMMGAEACYVCRALPRLGAIWRMRGARHVGLGAFPGSAEQMRSQSTAAGRDLIDPEPWHLFAETDWLEYEYATSLPYSLYTSLSAAQIEHILANECSYQRHQKEKTFGTTPSADTQALWCKQQPAHHAGFWPFMVPAMDFDLWAPPLDAAVDSWMWR</sequence>
<reference evidence="1 2" key="1">
    <citation type="journal article" date="2020" name="J. Phycol.">
        <title>Comparative genome analysis reveals Cyanidiococcus gen. nov., a new extremophilic red algal genus sister to Cyanidioschyzon (Cyanidioschyzonaceae, Rhodophyta).</title>
        <authorList>
            <person name="Liu S.-L."/>
            <person name="Chiang Y.-R."/>
            <person name="Yoon H.S."/>
            <person name="Fu H.-Y."/>
        </authorList>
    </citation>
    <scope>NUCLEOTIDE SEQUENCE [LARGE SCALE GENOMIC DNA]</scope>
    <source>
        <strain evidence="1 2">THAL066</strain>
    </source>
</reference>
<accession>A0A7J7II12</accession>
<dbReference type="OrthoDB" id="10404437at2759"/>
<dbReference type="AlphaFoldDB" id="A0A7J7II12"/>
<comment type="caution">
    <text evidence="1">The sequence shown here is derived from an EMBL/GenBank/DDBJ whole genome shotgun (WGS) entry which is preliminary data.</text>
</comment>
<protein>
    <submittedName>
        <fullName evidence="1">Uncharacterized protein</fullName>
    </submittedName>
</protein>
<evidence type="ECO:0000313" key="1">
    <source>
        <dbReference type="EMBL" id="KAF6002756.1"/>
    </source>
</evidence>
<dbReference type="Proteomes" id="UP000530660">
    <property type="component" value="Unassembled WGS sequence"/>
</dbReference>
<name>A0A7J7II12_9RHOD</name>
<gene>
    <name evidence="1" type="ORF">F1559_002916</name>
</gene>
<evidence type="ECO:0000313" key="2">
    <source>
        <dbReference type="Proteomes" id="UP000530660"/>
    </source>
</evidence>
<proteinExistence type="predicted"/>